<keyword evidence="3" id="KW-1185">Reference proteome</keyword>
<sequence>FNKKTKEREQELEVSKGKKGELHCHDEGYCVAKKTLTENFVLGVHFKPVFHFNRIVAKHPSILIVNTWFGASKLEINNILIILAKEKHAFRFDTSFNFLLYILNTTRLLVLKSGEDKVIAATAAGESRVCLGVIPVKVRAKNGDSYVETYALLDSGSEVTLCQEERTKKLQFYGKKMNFTLTGMTGSQNVESQLVDIVVESMDGTTCETEWKKSIPDLVHRQMQALAASCEELLAKHSLNPPGTFTNDGVLRGEDIDRLTRNDPLHMTYFLEIRSYCNGTPGRVYISPRCPPNNARNSPKPSSRRLG</sequence>
<dbReference type="AlphaFoldDB" id="A0A7D9EJX1"/>
<feature type="non-terminal residue" evidence="2">
    <location>
        <position position="307"/>
    </location>
</feature>
<dbReference type="OrthoDB" id="6082039at2759"/>
<protein>
    <submittedName>
        <fullName evidence="2">Uncharacterized protein</fullName>
    </submittedName>
</protein>
<gene>
    <name evidence="2" type="ORF">PACLA_8A058763</name>
</gene>
<dbReference type="Proteomes" id="UP001152795">
    <property type="component" value="Unassembled WGS sequence"/>
</dbReference>
<feature type="non-terminal residue" evidence="2">
    <location>
        <position position="1"/>
    </location>
</feature>
<organism evidence="2 3">
    <name type="scientific">Paramuricea clavata</name>
    <name type="common">Red gorgonian</name>
    <name type="synonym">Violescent sea-whip</name>
    <dbReference type="NCBI Taxonomy" id="317549"/>
    <lineage>
        <taxon>Eukaryota</taxon>
        <taxon>Metazoa</taxon>
        <taxon>Cnidaria</taxon>
        <taxon>Anthozoa</taxon>
        <taxon>Octocorallia</taxon>
        <taxon>Malacalcyonacea</taxon>
        <taxon>Plexauridae</taxon>
        <taxon>Paramuricea</taxon>
    </lineage>
</organism>
<accession>A0A7D9EJX1</accession>
<evidence type="ECO:0000313" key="3">
    <source>
        <dbReference type="Proteomes" id="UP001152795"/>
    </source>
</evidence>
<feature type="region of interest" description="Disordered" evidence="1">
    <location>
        <begin position="288"/>
        <end position="307"/>
    </location>
</feature>
<evidence type="ECO:0000313" key="2">
    <source>
        <dbReference type="EMBL" id="CAB4012311.1"/>
    </source>
</evidence>
<proteinExistence type="predicted"/>
<comment type="caution">
    <text evidence="2">The sequence shown here is derived from an EMBL/GenBank/DDBJ whole genome shotgun (WGS) entry which is preliminary data.</text>
</comment>
<dbReference type="PANTHER" id="PTHR47331">
    <property type="entry name" value="PHD-TYPE DOMAIN-CONTAINING PROTEIN"/>
    <property type="match status" value="1"/>
</dbReference>
<evidence type="ECO:0000256" key="1">
    <source>
        <dbReference type="SAM" id="MobiDB-lite"/>
    </source>
</evidence>
<reference evidence="2" key="1">
    <citation type="submission" date="2020-04" db="EMBL/GenBank/DDBJ databases">
        <authorList>
            <person name="Alioto T."/>
            <person name="Alioto T."/>
            <person name="Gomez Garrido J."/>
        </authorList>
    </citation>
    <scope>NUCLEOTIDE SEQUENCE</scope>
    <source>
        <strain evidence="2">A484AB</strain>
    </source>
</reference>
<dbReference type="PANTHER" id="PTHR47331:SF1">
    <property type="entry name" value="GAG-LIKE PROTEIN"/>
    <property type="match status" value="1"/>
</dbReference>
<dbReference type="EMBL" id="CACRXK020007462">
    <property type="protein sequence ID" value="CAB4012311.1"/>
    <property type="molecule type" value="Genomic_DNA"/>
</dbReference>
<name>A0A7D9EJX1_PARCT</name>